<feature type="binding site" evidence="14">
    <location>
        <begin position="30"/>
        <end position="37"/>
    </location>
    <ligand>
        <name>ATP</name>
        <dbReference type="ChEBI" id="CHEBI:30616"/>
    </ligand>
</feature>
<dbReference type="PROSITE" id="PS51217">
    <property type="entry name" value="UVRD_HELICASE_CTER"/>
    <property type="match status" value="1"/>
</dbReference>
<name>A0A5K7X6P3_9BACT</name>
<feature type="domain" description="UvrD-like helicase ATP-binding" evidence="15">
    <location>
        <begin position="9"/>
        <end position="474"/>
    </location>
</feature>
<dbReference type="GO" id="GO:0003677">
    <property type="term" value="F:DNA binding"/>
    <property type="evidence" value="ECO:0007669"/>
    <property type="project" value="UniProtKB-KW"/>
</dbReference>
<reference evidence="18" key="1">
    <citation type="submission" date="2019-10" db="EMBL/GenBank/DDBJ databases">
        <title>Lacipirellula parvula gen. nov., sp. nov., representing a lineage of planctomycetes widespread in freshwater anoxic habitats, and description of the family Lacipirellulaceae.</title>
        <authorList>
            <person name="Dedysh S.N."/>
            <person name="Kulichevskaya I.S."/>
            <person name="Beletsky A.V."/>
            <person name="Rakitin A.L."/>
            <person name="Mardanov A.V."/>
            <person name="Ivanova A.A."/>
            <person name="Saltykova V.X."/>
            <person name="Rijpstra W.I.C."/>
            <person name="Sinninghe Damste J.S."/>
            <person name="Ravin N.V."/>
        </authorList>
    </citation>
    <scope>NUCLEOTIDE SEQUENCE [LARGE SCALE GENOMIC DNA]</scope>
    <source>
        <strain evidence="18">PX69</strain>
    </source>
</reference>
<keyword evidence="10" id="KW-0413">Isomerase</keyword>
<comment type="catalytic activity">
    <reaction evidence="11">
        <text>Couples ATP hydrolysis with the unwinding of duplex DNA by translocating in the 3'-5' direction.</text>
        <dbReference type="EC" id="5.6.2.4"/>
    </reaction>
</comment>
<evidence type="ECO:0000256" key="2">
    <source>
        <dbReference type="ARBA" id="ARBA00022741"/>
    </source>
</evidence>
<evidence type="ECO:0000256" key="10">
    <source>
        <dbReference type="ARBA" id="ARBA00023235"/>
    </source>
</evidence>
<dbReference type="Gene3D" id="1.10.486.10">
    <property type="entry name" value="PCRA, domain 4"/>
    <property type="match status" value="1"/>
</dbReference>
<evidence type="ECO:0000256" key="5">
    <source>
        <dbReference type="ARBA" id="ARBA00022806"/>
    </source>
</evidence>
<dbReference type="KEGG" id="lpav:PLANPX_1647"/>
<dbReference type="PANTHER" id="PTHR11070:SF23">
    <property type="entry name" value="RECBCD ENZYME SUBUNIT RECB"/>
    <property type="match status" value="1"/>
</dbReference>
<dbReference type="InterPro" id="IPR038726">
    <property type="entry name" value="PDDEXK_AddAB-type"/>
</dbReference>
<evidence type="ECO:0000256" key="6">
    <source>
        <dbReference type="ARBA" id="ARBA00022839"/>
    </source>
</evidence>
<evidence type="ECO:0000256" key="12">
    <source>
        <dbReference type="ARBA" id="ARBA00034808"/>
    </source>
</evidence>
<gene>
    <name evidence="17" type="ORF">PLANPX_1647</name>
</gene>
<dbReference type="InterPro" id="IPR014017">
    <property type="entry name" value="DNA_helicase_UvrD-like_C"/>
</dbReference>
<dbReference type="InterPro" id="IPR011604">
    <property type="entry name" value="PDDEXK-like_dom_sf"/>
</dbReference>
<evidence type="ECO:0000256" key="4">
    <source>
        <dbReference type="ARBA" id="ARBA00022801"/>
    </source>
</evidence>
<evidence type="ECO:0000256" key="7">
    <source>
        <dbReference type="ARBA" id="ARBA00022840"/>
    </source>
</evidence>
<dbReference type="PANTHER" id="PTHR11070">
    <property type="entry name" value="UVRD / RECB / PCRA DNA HELICASE FAMILY MEMBER"/>
    <property type="match status" value="1"/>
</dbReference>
<dbReference type="InterPro" id="IPR000212">
    <property type="entry name" value="DNA_helicase_UvrD/REP"/>
</dbReference>
<evidence type="ECO:0000256" key="13">
    <source>
        <dbReference type="ARBA" id="ARBA00048988"/>
    </source>
</evidence>
<evidence type="ECO:0000259" key="15">
    <source>
        <dbReference type="PROSITE" id="PS51198"/>
    </source>
</evidence>
<evidence type="ECO:0000259" key="16">
    <source>
        <dbReference type="PROSITE" id="PS51217"/>
    </source>
</evidence>
<dbReference type="Pfam" id="PF13361">
    <property type="entry name" value="UvrD_C"/>
    <property type="match status" value="2"/>
</dbReference>
<keyword evidence="18" id="KW-1185">Reference proteome</keyword>
<evidence type="ECO:0000256" key="3">
    <source>
        <dbReference type="ARBA" id="ARBA00022763"/>
    </source>
</evidence>
<accession>A0A5K7X6P3</accession>
<evidence type="ECO:0000256" key="8">
    <source>
        <dbReference type="ARBA" id="ARBA00023125"/>
    </source>
</evidence>
<dbReference type="Pfam" id="PF12705">
    <property type="entry name" value="PDDEXK_1"/>
    <property type="match status" value="1"/>
</dbReference>
<evidence type="ECO:0000313" key="17">
    <source>
        <dbReference type="EMBL" id="BBO32035.1"/>
    </source>
</evidence>
<keyword evidence="5 14" id="KW-0347">Helicase</keyword>
<dbReference type="SUPFAM" id="SSF52980">
    <property type="entry name" value="Restriction endonuclease-like"/>
    <property type="match status" value="1"/>
</dbReference>
<dbReference type="GO" id="GO:0043138">
    <property type="term" value="F:3'-5' DNA helicase activity"/>
    <property type="evidence" value="ECO:0007669"/>
    <property type="project" value="UniProtKB-EC"/>
</dbReference>
<keyword evidence="9" id="KW-0234">DNA repair</keyword>
<keyword evidence="3" id="KW-0227">DNA damage</keyword>
<protein>
    <recommendedName>
        <fullName evidence="12">DNA 3'-5' helicase</fullName>
        <ecNumber evidence="12">5.6.2.4</ecNumber>
    </recommendedName>
</protein>
<dbReference type="Gene3D" id="3.90.320.10">
    <property type="match status" value="1"/>
</dbReference>
<keyword evidence="1" id="KW-0540">Nuclease</keyword>
<evidence type="ECO:0000256" key="9">
    <source>
        <dbReference type="ARBA" id="ARBA00023204"/>
    </source>
</evidence>
<keyword evidence="7 14" id="KW-0067">ATP-binding</keyword>
<dbReference type="GO" id="GO:0005524">
    <property type="term" value="F:ATP binding"/>
    <property type="evidence" value="ECO:0007669"/>
    <property type="project" value="UniProtKB-UniRule"/>
</dbReference>
<dbReference type="PROSITE" id="PS51198">
    <property type="entry name" value="UVRD_HELICASE_ATP_BIND"/>
    <property type="match status" value="1"/>
</dbReference>
<organism evidence="17 18">
    <name type="scientific">Lacipirellula parvula</name>
    <dbReference type="NCBI Taxonomy" id="2650471"/>
    <lineage>
        <taxon>Bacteria</taxon>
        <taxon>Pseudomonadati</taxon>
        <taxon>Planctomycetota</taxon>
        <taxon>Planctomycetia</taxon>
        <taxon>Pirellulales</taxon>
        <taxon>Lacipirellulaceae</taxon>
        <taxon>Lacipirellula</taxon>
    </lineage>
</organism>
<dbReference type="Pfam" id="PF00580">
    <property type="entry name" value="UvrD-helicase"/>
    <property type="match status" value="1"/>
</dbReference>
<proteinExistence type="predicted"/>
<dbReference type="SUPFAM" id="SSF52540">
    <property type="entry name" value="P-loop containing nucleoside triphosphate hydrolases"/>
    <property type="match status" value="1"/>
</dbReference>
<dbReference type="EC" id="5.6.2.4" evidence="12"/>
<evidence type="ECO:0000256" key="14">
    <source>
        <dbReference type="PROSITE-ProRule" id="PRU00560"/>
    </source>
</evidence>
<evidence type="ECO:0000256" key="11">
    <source>
        <dbReference type="ARBA" id="ARBA00034617"/>
    </source>
</evidence>
<dbReference type="InterPro" id="IPR011335">
    <property type="entry name" value="Restrct_endonuc-II-like"/>
</dbReference>
<dbReference type="Gene3D" id="3.40.50.300">
    <property type="entry name" value="P-loop containing nucleotide triphosphate hydrolases"/>
    <property type="match status" value="4"/>
</dbReference>
<keyword evidence="6" id="KW-0269">Exonuclease</keyword>
<dbReference type="InterPro" id="IPR027417">
    <property type="entry name" value="P-loop_NTPase"/>
</dbReference>
<dbReference type="GO" id="GO:0005829">
    <property type="term" value="C:cytosol"/>
    <property type="evidence" value="ECO:0007669"/>
    <property type="project" value="TreeGrafter"/>
</dbReference>
<dbReference type="GO" id="GO:0004527">
    <property type="term" value="F:exonuclease activity"/>
    <property type="evidence" value="ECO:0007669"/>
    <property type="project" value="UniProtKB-KW"/>
</dbReference>
<keyword evidence="2 14" id="KW-0547">Nucleotide-binding</keyword>
<evidence type="ECO:0000313" key="18">
    <source>
        <dbReference type="Proteomes" id="UP000326837"/>
    </source>
</evidence>
<comment type="catalytic activity">
    <reaction evidence="13">
        <text>ATP + H2O = ADP + phosphate + H(+)</text>
        <dbReference type="Rhea" id="RHEA:13065"/>
        <dbReference type="ChEBI" id="CHEBI:15377"/>
        <dbReference type="ChEBI" id="CHEBI:15378"/>
        <dbReference type="ChEBI" id="CHEBI:30616"/>
        <dbReference type="ChEBI" id="CHEBI:43474"/>
        <dbReference type="ChEBI" id="CHEBI:456216"/>
        <dbReference type="EC" id="5.6.2.4"/>
    </reaction>
</comment>
<dbReference type="Proteomes" id="UP000326837">
    <property type="component" value="Chromosome"/>
</dbReference>
<dbReference type="InterPro" id="IPR014016">
    <property type="entry name" value="UvrD-like_ATP-bd"/>
</dbReference>
<feature type="domain" description="UvrD-like helicase C-terminal" evidence="16">
    <location>
        <begin position="490"/>
        <end position="803"/>
    </location>
</feature>
<keyword evidence="8" id="KW-0238">DNA-binding</keyword>
<sequence length="1216" mass="134082">MSKSTAPVSKLTDQQRAALDARDRSVSLSAGAGCGKTFVLTERFLSHVDPTQVERAELNEIVAITFTDAAAREMRERIRNRCFQRLQAAGTETESAAWQRLMRSMDSARISTIHSFCTQLLRAHAVEAGLDPQFEVLDAATAELVKLETVDDRLRALLLERNESVLDLAAKRGLDRVRTEVAGLAGPLAMPAIERWRHATVDDVVARWQQYLAEEAAPSAIPDLLASEEAHRLRLIANPTLAESDKLYRHLDDLNRALQLVSSTDDAEGDAAIATRTPSVLEANLMLDNLRDMAMVKGKCTVKDWRDAEDFEEYKKACEVFRKRVDKSLLKKKFDETAARETAAQGLSLLRLVGDVTETLERSKSRRNQLEFDDLLARAHRLLTSPTNAAIRKELAGSTQLLMVDEFQDTNPLQVEIIQAFCGDDWRERGLFAVGDFKQSIYRFNGAEPQVSLNLRNELPPPGRLSLTTNFRSQPAVTNFVNAVFHGAFEQYEPLVPKREQATPVPAVEFLWTPGENSLADEEGAAADHAAETLGKKPKKGRRAGAARDARAVEADWIARRLVQLLNSDEPVVVDMINNVATPRKLKPGDVAILLRTLSDAQVYEEALRAHNLSYYLAGGHAFYSQQEIYDVLNLFRAVASEVDEIALAGALRSPLFSLTDETLYWLVERHKSLNGALAAAERLPAELEAGEAVKVRRAAATINKLRLEKDRLLVADLFALAMERTGYDAVLLTEFLGPRKAANIEKLIEQARTLDRSSPGDLPGFITQLSEFVSRAPKEALAATQSEGGDVIRIMTIHYSKGLEFPLVVLPDLDRQRNAGTTTPVLDASLGPLVPLPSDEREGLIGMDLYRYAEGVEDLAERRRLLYVACTRAADYLLISSNIDDPENPKRDLLQLIDQQVSIVDGSLRQPLPPGYAAPQIRVTDELPEVAEAKGTQSRGSNLDKLVASVRQLATKSSGALPRGSEPIPADARARRRFSFSQLTGALAVAREADLAGADDGEGLAANSLGLEKGDREGKLLGTVAHAALERIDFRQSEEARAFCRSIAALMPDAVPEKTVERAADLVERFLQSPRAAELAAAKIVRREVEFLLPWPPAEEGGKSPADAETAQRYFHGYIDCLYQGADGRWRLLDFKTNRTSAGNLDAVANQYEAQLLVYTLAIEQALGEPLAEVALVMLDSEVERKFNWEQRARAAHVKQINQAIAGLLSPPARI</sequence>
<dbReference type="EMBL" id="AP021861">
    <property type="protein sequence ID" value="BBO32035.1"/>
    <property type="molecule type" value="Genomic_DNA"/>
</dbReference>
<dbReference type="GO" id="GO:0009338">
    <property type="term" value="C:exodeoxyribonuclease V complex"/>
    <property type="evidence" value="ECO:0007669"/>
    <property type="project" value="TreeGrafter"/>
</dbReference>
<dbReference type="GO" id="GO:0000725">
    <property type="term" value="P:recombinational repair"/>
    <property type="evidence" value="ECO:0007669"/>
    <property type="project" value="TreeGrafter"/>
</dbReference>
<keyword evidence="4 14" id="KW-0378">Hydrolase</keyword>
<evidence type="ECO:0000256" key="1">
    <source>
        <dbReference type="ARBA" id="ARBA00022722"/>
    </source>
</evidence>
<dbReference type="RefSeq" id="WP_152098077.1">
    <property type="nucleotide sequence ID" value="NZ_AP021861.1"/>
</dbReference>
<dbReference type="AlphaFoldDB" id="A0A5K7X6P3"/>